<feature type="transmembrane region" description="Helical" evidence="1">
    <location>
        <begin position="207"/>
        <end position="228"/>
    </location>
</feature>
<reference evidence="2 3" key="1">
    <citation type="submission" date="2018-10" db="EMBL/GenBank/DDBJ databases">
        <title>Phylogenomics of Brevibacillus.</title>
        <authorList>
            <person name="Dunlap C."/>
        </authorList>
    </citation>
    <scope>NUCLEOTIDE SEQUENCE [LARGE SCALE GENOMIC DNA]</scope>
    <source>
        <strain evidence="2 3">DSM 100115</strain>
    </source>
</reference>
<organism evidence="2 3">
    <name type="scientific">Brevibacillus gelatini</name>
    <dbReference type="NCBI Taxonomy" id="1655277"/>
    <lineage>
        <taxon>Bacteria</taxon>
        <taxon>Bacillati</taxon>
        <taxon>Bacillota</taxon>
        <taxon>Bacilli</taxon>
        <taxon>Bacillales</taxon>
        <taxon>Paenibacillaceae</taxon>
        <taxon>Brevibacillus</taxon>
    </lineage>
</organism>
<feature type="transmembrane region" description="Helical" evidence="1">
    <location>
        <begin position="182"/>
        <end position="201"/>
    </location>
</feature>
<name>A0A3M8B040_9BACL</name>
<feature type="transmembrane region" description="Helical" evidence="1">
    <location>
        <begin position="12"/>
        <end position="32"/>
    </location>
</feature>
<dbReference type="Pfam" id="PF01790">
    <property type="entry name" value="LGT"/>
    <property type="match status" value="1"/>
</dbReference>
<proteinExistence type="predicted"/>
<feature type="transmembrane region" description="Helical" evidence="1">
    <location>
        <begin position="75"/>
        <end position="101"/>
    </location>
</feature>
<evidence type="ECO:0000313" key="2">
    <source>
        <dbReference type="EMBL" id="RNB56623.1"/>
    </source>
</evidence>
<feature type="transmembrane region" description="Helical" evidence="1">
    <location>
        <begin position="157"/>
        <end position="175"/>
    </location>
</feature>
<gene>
    <name evidence="2" type="ORF">EDM57_12560</name>
</gene>
<dbReference type="EMBL" id="RHHS01000028">
    <property type="protein sequence ID" value="RNB56623.1"/>
    <property type="molecule type" value="Genomic_DNA"/>
</dbReference>
<dbReference type="Proteomes" id="UP000268829">
    <property type="component" value="Unassembled WGS sequence"/>
</dbReference>
<dbReference type="AlphaFoldDB" id="A0A3M8B040"/>
<sequence length="239" mass="26975">MMIRLLHQLTNVEWLSMTFSGLVAYFVISRLLKGEPSREPITDALFKSGLIVLAIWKLSPLVLQPTLLLDETLNLFSFLLSTGTDPGLYLGVAAGVWFITYKIRKDSIPAEKITEVLPFGLLSGFVVFFLLNRSVGTVTEMPWGIAVDQSSYRYHPLGLYQLIFGIATGLLMIWAKRRGKSVSFGSFLLYFSLFQMTLTFFQYTTPYFLGLSLQQLFFIVVAALSIIFNTHKKEGKDIT</sequence>
<feature type="transmembrane region" description="Helical" evidence="1">
    <location>
        <begin position="44"/>
        <end position="63"/>
    </location>
</feature>
<evidence type="ECO:0008006" key="4">
    <source>
        <dbReference type="Google" id="ProtNLM"/>
    </source>
</evidence>
<protein>
    <recommendedName>
        <fullName evidence="4">Diacylglyceryl transferase</fullName>
    </recommendedName>
</protein>
<dbReference type="GO" id="GO:0042158">
    <property type="term" value="P:lipoprotein biosynthetic process"/>
    <property type="evidence" value="ECO:0007669"/>
    <property type="project" value="InterPro"/>
</dbReference>
<accession>A0A3M8B040</accession>
<feature type="transmembrane region" description="Helical" evidence="1">
    <location>
        <begin position="113"/>
        <end position="131"/>
    </location>
</feature>
<evidence type="ECO:0000256" key="1">
    <source>
        <dbReference type="SAM" id="Phobius"/>
    </source>
</evidence>
<keyword evidence="1" id="KW-0812">Transmembrane</keyword>
<comment type="caution">
    <text evidence="2">The sequence shown here is derived from an EMBL/GenBank/DDBJ whole genome shotgun (WGS) entry which is preliminary data.</text>
</comment>
<keyword evidence="1" id="KW-1133">Transmembrane helix</keyword>
<keyword evidence="1" id="KW-0472">Membrane</keyword>
<dbReference type="RefSeq" id="WP_122905085.1">
    <property type="nucleotide sequence ID" value="NZ_RHHS01000028.1"/>
</dbReference>
<dbReference type="OrthoDB" id="1796359at2"/>
<keyword evidence="3" id="KW-1185">Reference proteome</keyword>
<dbReference type="GO" id="GO:0008961">
    <property type="term" value="F:phosphatidylglycerol-prolipoprotein diacylglyceryl transferase activity"/>
    <property type="evidence" value="ECO:0007669"/>
    <property type="project" value="InterPro"/>
</dbReference>
<dbReference type="InterPro" id="IPR001640">
    <property type="entry name" value="Lgt"/>
</dbReference>
<evidence type="ECO:0000313" key="3">
    <source>
        <dbReference type="Proteomes" id="UP000268829"/>
    </source>
</evidence>
<dbReference type="GO" id="GO:0005886">
    <property type="term" value="C:plasma membrane"/>
    <property type="evidence" value="ECO:0007669"/>
    <property type="project" value="InterPro"/>
</dbReference>